<comment type="caution">
    <text evidence="8">The sequence shown here is derived from an EMBL/GenBank/DDBJ whole genome shotgun (WGS) entry which is preliminary data.</text>
</comment>
<dbReference type="Proteomes" id="UP001203852">
    <property type="component" value="Unassembled WGS sequence"/>
</dbReference>
<feature type="chain" id="PRO_5042901105" evidence="6">
    <location>
        <begin position="19"/>
        <end position="401"/>
    </location>
</feature>
<keyword evidence="2 5" id="KW-0064">Aspartyl protease</keyword>
<name>A0AAN6I970_9EURO</name>
<dbReference type="InterPro" id="IPR033121">
    <property type="entry name" value="PEPTIDASE_A1"/>
</dbReference>
<feature type="signal peptide" evidence="6">
    <location>
        <begin position="1"/>
        <end position="18"/>
    </location>
</feature>
<comment type="similarity">
    <text evidence="1 5">Belongs to the peptidase A1 family.</text>
</comment>
<reference evidence="8" key="1">
    <citation type="journal article" date="2022" name="bioRxiv">
        <title>Deciphering the potential niche of two novel black yeast fungi from a biological soil crust based on their genomes, phenotypes, and melanin regulation.</title>
        <authorList>
            <consortium name="DOE Joint Genome Institute"/>
            <person name="Carr E.C."/>
            <person name="Barton Q."/>
            <person name="Grambo S."/>
            <person name="Sullivan M."/>
            <person name="Renfro C.M."/>
            <person name="Kuo A."/>
            <person name="Pangilinan J."/>
            <person name="Lipzen A."/>
            <person name="Keymanesh K."/>
            <person name="Savage E."/>
            <person name="Barry K."/>
            <person name="Grigoriev I.V."/>
            <person name="Riekhof W.R."/>
            <person name="Harris S.S."/>
        </authorList>
    </citation>
    <scope>NUCLEOTIDE SEQUENCE</scope>
    <source>
        <strain evidence="8">JF 03-4F</strain>
    </source>
</reference>
<evidence type="ECO:0000256" key="4">
    <source>
        <dbReference type="PIRSR" id="PIRSR601461-2"/>
    </source>
</evidence>
<sequence length="401" mass="41892">MRPSFMLLAGSLLDCISALPPARHKRNSSYVTLPFNTKRTASLQERGSLRSTSGFDSALQRISVTSPYYIEVGIGTPPQTIDLVLDTGSSEIWAYSAQLSSSCSGCGSAYYDPSASHTAIERDDLGILNISYVSTSGVTGFYVSDTLETNGVSATNIVIGVATDFNSGDPRGGIMGIGLPQGEASILNSGIEYPGYIDQLKAEGLIGVRAYSIYLNAISATSGLVIFGGYDKSKWVGGLVPFSLIEPAPDGYFHLDVAAPTLSLTLDGQTSEVPFSTVPYAVTLDTGTSISLLPQTQIAAIAYALGATVCDPSPLFSGDDEETFYSLPCSLSSATGGLSFTFFGTSGPVTITVPYAELVIDVSGFDLPAGQCLLGLSGFPDGAMDGAFLLGDTFLRSAYLI</sequence>
<organism evidence="8 9">
    <name type="scientific">Exophiala viscosa</name>
    <dbReference type="NCBI Taxonomy" id="2486360"/>
    <lineage>
        <taxon>Eukaryota</taxon>
        <taxon>Fungi</taxon>
        <taxon>Dikarya</taxon>
        <taxon>Ascomycota</taxon>
        <taxon>Pezizomycotina</taxon>
        <taxon>Eurotiomycetes</taxon>
        <taxon>Chaetothyriomycetidae</taxon>
        <taxon>Chaetothyriales</taxon>
        <taxon>Herpotrichiellaceae</taxon>
        <taxon>Exophiala</taxon>
    </lineage>
</organism>
<feature type="active site" evidence="3">
    <location>
        <position position="86"/>
    </location>
</feature>
<dbReference type="Gene3D" id="2.40.70.10">
    <property type="entry name" value="Acid Proteases"/>
    <property type="match status" value="2"/>
</dbReference>
<keyword evidence="6" id="KW-0732">Signal</keyword>
<evidence type="ECO:0000256" key="1">
    <source>
        <dbReference type="ARBA" id="ARBA00007447"/>
    </source>
</evidence>
<keyword evidence="5" id="KW-0378">Hydrolase</keyword>
<evidence type="ECO:0000256" key="2">
    <source>
        <dbReference type="ARBA" id="ARBA00022750"/>
    </source>
</evidence>
<dbReference type="InterPro" id="IPR001969">
    <property type="entry name" value="Aspartic_peptidase_AS"/>
</dbReference>
<keyword evidence="5" id="KW-0645">Protease</keyword>
<proteinExistence type="inferred from homology"/>
<dbReference type="PROSITE" id="PS51767">
    <property type="entry name" value="PEPTIDASE_A1"/>
    <property type="match status" value="1"/>
</dbReference>
<keyword evidence="4" id="KW-1015">Disulfide bond</keyword>
<dbReference type="PRINTS" id="PR00792">
    <property type="entry name" value="PEPSIN"/>
</dbReference>
<dbReference type="EMBL" id="MU404360">
    <property type="protein sequence ID" value="KAI1609292.1"/>
    <property type="molecule type" value="Genomic_DNA"/>
</dbReference>
<dbReference type="AlphaFoldDB" id="A0AAN6I970"/>
<dbReference type="InterPro" id="IPR001461">
    <property type="entry name" value="Aspartic_peptidase_A1"/>
</dbReference>
<evidence type="ECO:0000256" key="3">
    <source>
        <dbReference type="PIRSR" id="PIRSR601461-1"/>
    </source>
</evidence>
<evidence type="ECO:0000256" key="5">
    <source>
        <dbReference type="RuleBase" id="RU000454"/>
    </source>
</evidence>
<keyword evidence="9" id="KW-1185">Reference proteome</keyword>
<evidence type="ECO:0000256" key="6">
    <source>
        <dbReference type="SAM" id="SignalP"/>
    </source>
</evidence>
<dbReference type="PANTHER" id="PTHR47966">
    <property type="entry name" value="BETA-SITE APP-CLEAVING ENZYME, ISOFORM A-RELATED"/>
    <property type="match status" value="1"/>
</dbReference>
<accession>A0AAN6I970</accession>
<dbReference type="SUPFAM" id="SSF50630">
    <property type="entry name" value="Acid proteases"/>
    <property type="match status" value="1"/>
</dbReference>
<evidence type="ECO:0000313" key="9">
    <source>
        <dbReference type="Proteomes" id="UP001203852"/>
    </source>
</evidence>
<evidence type="ECO:0000313" key="8">
    <source>
        <dbReference type="EMBL" id="KAI1609292.1"/>
    </source>
</evidence>
<feature type="disulfide bond" evidence="4">
    <location>
        <begin position="329"/>
        <end position="372"/>
    </location>
</feature>
<dbReference type="GO" id="GO:0006508">
    <property type="term" value="P:proteolysis"/>
    <property type="evidence" value="ECO:0007669"/>
    <property type="project" value="UniProtKB-KW"/>
</dbReference>
<dbReference type="InterPro" id="IPR021109">
    <property type="entry name" value="Peptidase_aspartic_dom_sf"/>
</dbReference>
<dbReference type="PANTHER" id="PTHR47966:SF65">
    <property type="entry name" value="ASPARTIC-TYPE ENDOPEPTIDASE"/>
    <property type="match status" value="1"/>
</dbReference>
<dbReference type="PROSITE" id="PS00141">
    <property type="entry name" value="ASP_PROTEASE"/>
    <property type="match status" value="2"/>
</dbReference>
<feature type="active site" evidence="3">
    <location>
        <position position="285"/>
    </location>
</feature>
<feature type="domain" description="Peptidase A1" evidence="7">
    <location>
        <begin position="68"/>
        <end position="401"/>
    </location>
</feature>
<feature type="non-terminal residue" evidence="8">
    <location>
        <position position="401"/>
    </location>
</feature>
<dbReference type="GO" id="GO:0004190">
    <property type="term" value="F:aspartic-type endopeptidase activity"/>
    <property type="evidence" value="ECO:0007669"/>
    <property type="project" value="UniProtKB-KW"/>
</dbReference>
<protein>
    <submittedName>
        <fullName evidence="8">Aspartic peptidase domain-containing protein</fullName>
    </submittedName>
</protein>
<dbReference type="Pfam" id="PF00026">
    <property type="entry name" value="Asp"/>
    <property type="match status" value="1"/>
</dbReference>
<gene>
    <name evidence="8" type="ORF">EDD36DRAFT_410860</name>
</gene>
<evidence type="ECO:0000259" key="7">
    <source>
        <dbReference type="PROSITE" id="PS51767"/>
    </source>
</evidence>